<accession>A0A6P2GBT1</accession>
<gene>
    <name evidence="2" type="ORF">BAN20980_03455</name>
</gene>
<dbReference type="EMBL" id="CABVLY010000012">
    <property type="protein sequence ID" value="VVU50736.1"/>
    <property type="molecule type" value="Genomic_DNA"/>
</dbReference>
<proteinExistence type="predicted"/>
<reference evidence="2 3" key="1">
    <citation type="submission" date="2019-09" db="EMBL/GenBank/DDBJ databases">
        <authorList>
            <person name="Depoorter E."/>
        </authorList>
    </citation>
    <scope>NUCLEOTIDE SEQUENCE [LARGE SCALE GENOMIC DNA]</scope>
    <source>
        <strain evidence="2">LMG 20980</strain>
    </source>
</reference>
<feature type="compositionally biased region" description="Pro residues" evidence="1">
    <location>
        <begin position="49"/>
        <end position="61"/>
    </location>
</feature>
<evidence type="ECO:0000313" key="3">
    <source>
        <dbReference type="Proteomes" id="UP000494201"/>
    </source>
</evidence>
<protein>
    <submittedName>
        <fullName evidence="2">Uncharacterized protein</fullName>
    </submittedName>
</protein>
<feature type="region of interest" description="Disordered" evidence="1">
    <location>
        <begin position="1"/>
        <end position="61"/>
    </location>
</feature>
<organism evidence="2 3">
    <name type="scientific">Burkholderia anthina</name>
    <dbReference type="NCBI Taxonomy" id="179879"/>
    <lineage>
        <taxon>Bacteria</taxon>
        <taxon>Pseudomonadati</taxon>
        <taxon>Pseudomonadota</taxon>
        <taxon>Betaproteobacteria</taxon>
        <taxon>Burkholderiales</taxon>
        <taxon>Burkholderiaceae</taxon>
        <taxon>Burkholderia</taxon>
        <taxon>Burkholderia cepacia complex</taxon>
    </lineage>
</organism>
<sequence length="929" mass="103559">MASRKHLNDLLEAQKKRREELARLATRKPAARPRAVTKPANPPQQLEPLSPPRDPEPPPVLPRTREALIALYQDDSAQPSEPSSALISLADLYLHAAQHRSRHIAMVWPATLKTLTVVHALATLVRWHEGDKQGVRGLLFPAKTNVFYRLNHLHLDRKSLLHIANDLVEGNGNAKVIRSMRDKDAFLFSLADKCLPEISGEPFNPTIGELLPLFLATPDSNGWSVCDARLLALVRAKLARRAHAKALQMNCAVIGDPHTAPDALFALDGRMGEEGLRKACKALSKLGPPEVVLVQATRAVRFGAPGWKGQLARFCLMLEDIFQSAMPGVVVVTDEPHAAYRLKDELWERNHKRDPQHRWHMRHEFSISGIPSTVGNEGLLAPGTREAAHPSPREFDVHIVDADAAKVANRLIRIASAAPGGQASAKPLADAAAFLSRLAALPCGVRHMSEYLAGPDVTDRTRREFDWPTHLGAALEFNRSVGVGDDRPLLLDCLERGSKLFGNYYAATPFAHKLAALVANAATGKKRSVAIVFPNALYRRLAERFLAEYDQYPSGATYDAFGDRVHLLPAAQLEEHIDGLHGATLVFAGLNEDCLRVLLADDRVPAHSVLLLTQRAGQFLRATLKPIVERMPEFKSYKPRMESILRQLKDLPEDASVLSTGDYVLPTFRVELSSDIALHEQEVDPDSWGIRFDNGLTQYRRGTSDVYVYEPASQHATDAGFRTCQVRSLEVGDRVFLMSAELREMVEQVLCDAGVSIQSDKTFESALRSYHELVQKRLAQRFPQATVADQVRAVRQSMVELDASLERRLPTLQAMRHWIDLGRSPDTPFEQLRPQAPNREDVFKAFAEVLGFSSLEAAYHWQRVITAVRTSRRLDGRHVSDIYAYMLLQPESVMAHSSIRRKTLHQLFDKARENVATVEIVGPLKESKE</sequence>
<evidence type="ECO:0000256" key="1">
    <source>
        <dbReference type="SAM" id="MobiDB-lite"/>
    </source>
</evidence>
<evidence type="ECO:0000313" key="2">
    <source>
        <dbReference type="EMBL" id="VVU50736.1"/>
    </source>
</evidence>
<feature type="compositionally biased region" description="Basic and acidic residues" evidence="1">
    <location>
        <begin position="1"/>
        <end position="22"/>
    </location>
</feature>
<name>A0A6P2GBT1_9BURK</name>
<dbReference type="Proteomes" id="UP000494201">
    <property type="component" value="Unassembled WGS sequence"/>
</dbReference>
<dbReference type="AlphaFoldDB" id="A0A6P2GBT1"/>